<sequence length="102" mass="11330">MVNQNERKNAMTQETNKPAFTERFGGLKGTIWRNPGTDGKPDRYTVSYSRSYKTADGQWKETTSFSAIDNLKLGHLVGKVTDRIAELKAIDASGQTATSEDE</sequence>
<feature type="region of interest" description="Disordered" evidence="1">
    <location>
        <begin position="1"/>
        <end position="44"/>
    </location>
</feature>
<dbReference type="OrthoDB" id="282268at2"/>
<dbReference type="EMBL" id="NIZW01000019">
    <property type="protein sequence ID" value="PHQ33138.1"/>
    <property type="molecule type" value="Genomic_DNA"/>
</dbReference>
<protein>
    <submittedName>
        <fullName evidence="2">Uncharacterized protein</fullName>
    </submittedName>
</protein>
<comment type="caution">
    <text evidence="2">The sequence shown here is derived from an EMBL/GenBank/DDBJ whole genome shotgun (WGS) entry which is preliminary data.</text>
</comment>
<name>A0A2G1W267_9BACT</name>
<dbReference type="Proteomes" id="UP000225740">
    <property type="component" value="Unassembled WGS sequence"/>
</dbReference>
<keyword evidence="3" id="KW-1185">Reference proteome</keyword>
<evidence type="ECO:0000256" key="1">
    <source>
        <dbReference type="SAM" id="MobiDB-lite"/>
    </source>
</evidence>
<dbReference type="AlphaFoldDB" id="A0A2G1W267"/>
<accession>A0A2G1W267</accession>
<reference evidence="2 3" key="1">
    <citation type="submission" date="2017-06" db="EMBL/GenBank/DDBJ databases">
        <title>Description of Rhodopirellula bahusiensis sp. nov.</title>
        <authorList>
            <person name="Kizina J."/>
            <person name="Harder J."/>
        </authorList>
    </citation>
    <scope>NUCLEOTIDE SEQUENCE [LARGE SCALE GENOMIC DNA]</scope>
    <source>
        <strain evidence="2 3">SWK21</strain>
    </source>
</reference>
<organism evidence="2 3">
    <name type="scientific">Rhodopirellula bahusiensis</name>
    <dbReference type="NCBI Taxonomy" id="2014065"/>
    <lineage>
        <taxon>Bacteria</taxon>
        <taxon>Pseudomonadati</taxon>
        <taxon>Planctomycetota</taxon>
        <taxon>Planctomycetia</taxon>
        <taxon>Pirellulales</taxon>
        <taxon>Pirellulaceae</taxon>
        <taxon>Rhodopirellula</taxon>
    </lineage>
</organism>
<evidence type="ECO:0000313" key="3">
    <source>
        <dbReference type="Proteomes" id="UP000225740"/>
    </source>
</evidence>
<proteinExistence type="predicted"/>
<evidence type="ECO:0000313" key="2">
    <source>
        <dbReference type="EMBL" id="PHQ33138.1"/>
    </source>
</evidence>
<gene>
    <name evidence="2" type="ORF">CEE69_22005</name>
</gene>